<dbReference type="InterPro" id="IPR018784">
    <property type="entry name" value="LLPH-like"/>
</dbReference>
<dbReference type="PANTHER" id="PTHR34253:SF1">
    <property type="entry name" value="PROTEIN LLP HOMOLOG"/>
    <property type="match status" value="1"/>
</dbReference>
<organism evidence="2 3">
    <name type="scientific">Blomia tropicalis</name>
    <name type="common">Mite</name>
    <dbReference type="NCBI Taxonomy" id="40697"/>
    <lineage>
        <taxon>Eukaryota</taxon>
        <taxon>Metazoa</taxon>
        <taxon>Ecdysozoa</taxon>
        <taxon>Arthropoda</taxon>
        <taxon>Chelicerata</taxon>
        <taxon>Arachnida</taxon>
        <taxon>Acari</taxon>
        <taxon>Acariformes</taxon>
        <taxon>Sarcoptiformes</taxon>
        <taxon>Astigmata</taxon>
        <taxon>Glycyphagoidea</taxon>
        <taxon>Echimyopodidae</taxon>
        <taxon>Blomia</taxon>
    </lineage>
</organism>
<dbReference type="PANTHER" id="PTHR34253">
    <property type="entry name" value="PROTEIN LLP HOMOLOG"/>
    <property type="match status" value="1"/>
</dbReference>
<evidence type="ECO:0008006" key="4">
    <source>
        <dbReference type="Google" id="ProtNLM"/>
    </source>
</evidence>
<dbReference type="GO" id="GO:0003723">
    <property type="term" value="F:RNA binding"/>
    <property type="evidence" value="ECO:0007669"/>
    <property type="project" value="TreeGrafter"/>
</dbReference>
<comment type="similarity">
    <text evidence="1">Belongs to the learning-associated protein family.</text>
</comment>
<dbReference type="GO" id="GO:0005730">
    <property type="term" value="C:nucleolus"/>
    <property type="evidence" value="ECO:0007669"/>
    <property type="project" value="TreeGrafter"/>
</dbReference>
<dbReference type="GO" id="GO:0001099">
    <property type="term" value="F:basal RNA polymerase II transcription machinery binding"/>
    <property type="evidence" value="ECO:0007669"/>
    <property type="project" value="TreeGrafter"/>
</dbReference>
<reference evidence="2" key="1">
    <citation type="submission" date="2022-12" db="EMBL/GenBank/DDBJ databases">
        <title>Genome assemblies of Blomia tropicalis.</title>
        <authorList>
            <person name="Cui Y."/>
        </authorList>
    </citation>
    <scope>NUCLEOTIDE SEQUENCE</scope>
    <source>
        <tissue evidence="2">Adult mites</tissue>
    </source>
</reference>
<evidence type="ECO:0000313" key="3">
    <source>
        <dbReference type="Proteomes" id="UP001142055"/>
    </source>
</evidence>
<dbReference type="AlphaFoldDB" id="A0A9Q0MDP3"/>
<dbReference type="GO" id="GO:0097484">
    <property type="term" value="P:dendrite extension"/>
    <property type="evidence" value="ECO:0007669"/>
    <property type="project" value="TreeGrafter"/>
</dbReference>
<protein>
    <recommendedName>
        <fullName evidence="4">Protein LLP homolog</fullName>
    </recommendedName>
</protein>
<evidence type="ECO:0000313" key="2">
    <source>
        <dbReference type="EMBL" id="KAJ6222362.1"/>
    </source>
</evidence>
<proteinExistence type="inferred from homology"/>
<keyword evidence="3" id="KW-1185">Reference proteome</keyword>
<sequence>MAKSLRSKHKRRMRAIKRIRYGEKELKKLVDMVEKTKEKESKGLEAVEELQTKLGDSMETEVIGTVKSTETCKPLEPKQMEIDQNKQTVRKMKTMLDQNGQYPEWMNGRRLRKQKAIVKRLKKKRNQKK</sequence>
<name>A0A9Q0MDP3_BLOTA</name>
<comment type="caution">
    <text evidence="2">The sequence shown here is derived from an EMBL/GenBank/DDBJ whole genome shotgun (WGS) entry which is preliminary data.</text>
</comment>
<accession>A0A9Q0MDP3</accession>
<gene>
    <name evidence="2" type="ORF">RDWZM_000907</name>
</gene>
<dbReference type="OMA" id="YGNYPVW"/>
<dbReference type="EMBL" id="JAPWDV010000001">
    <property type="protein sequence ID" value="KAJ6222362.1"/>
    <property type="molecule type" value="Genomic_DNA"/>
</dbReference>
<evidence type="ECO:0000256" key="1">
    <source>
        <dbReference type="ARBA" id="ARBA00034118"/>
    </source>
</evidence>
<dbReference type="Pfam" id="PF10169">
    <property type="entry name" value="LLPH"/>
    <property type="match status" value="1"/>
</dbReference>
<dbReference type="Proteomes" id="UP001142055">
    <property type="component" value="Chromosome 1"/>
</dbReference>